<dbReference type="Pfam" id="PF01446">
    <property type="entry name" value="Rep_1"/>
    <property type="match status" value="1"/>
</dbReference>
<keyword evidence="1" id="KW-0235">DNA replication</keyword>
<dbReference type="EMBL" id="LN853931">
    <property type="protein sequence ID" value="CRY97096.1"/>
    <property type="molecule type" value="Genomic_DNA"/>
</dbReference>
<evidence type="ECO:0000256" key="1">
    <source>
        <dbReference type="ARBA" id="ARBA00022705"/>
    </source>
</evidence>
<protein>
    <recommendedName>
        <fullName evidence="3">Replication protein</fullName>
    </recommendedName>
</protein>
<dbReference type="InterPro" id="IPR000989">
    <property type="entry name" value="Rep"/>
</dbReference>
<dbReference type="GO" id="GO:0006260">
    <property type="term" value="P:DNA replication"/>
    <property type="evidence" value="ECO:0007669"/>
    <property type="project" value="UniProtKB-KW"/>
</dbReference>
<proteinExistence type="predicted"/>
<reference evidence="2" key="1">
    <citation type="submission" date="2015-06" db="EMBL/GenBank/DDBJ databases">
        <authorList>
            <person name="Joergensen T."/>
        </authorList>
    </citation>
    <scope>NUCLEOTIDE SEQUENCE</scope>
    <source>
        <plasmid evidence="2">pRGFK1370</plasmid>
    </source>
</reference>
<accession>A0A0H5Q4Y6</accession>
<organism evidence="2">
    <name type="scientific">uncultured prokaryote</name>
    <dbReference type="NCBI Taxonomy" id="198431"/>
    <lineage>
        <taxon>unclassified sequences</taxon>
        <taxon>environmental samples</taxon>
    </lineage>
</organism>
<name>A0A0H5Q4Y6_9ZZZZ</name>
<geneLocation type="plasmid" evidence="2">
    <name>pRGFK1370</name>
</geneLocation>
<dbReference type="GO" id="GO:0003677">
    <property type="term" value="F:DNA binding"/>
    <property type="evidence" value="ECO:0007669"/>
    <property type="project" value="InterPro"/>
</dbReference>
<dbReference type="AlphaFoldDB" id="A0A0H5Q4Y6"/>
<reference evidence="2" key="2">
    <citation type="submission" date="2015-07" db="EMBL/GenBank/DDBJ databases">
        <title>Plasmids, circular viruses and viroids from rat gut.</title>
        <authorList>
            <person name="Jorgensen T.J."/>
            <person name="Hansen M.A."/>
            <person name="Xu Z."/>
            <person name="Tabak M.A."/>
            <person name="Sorensen S.J."/>
            <person name="Hansen L.H."/>
        </authorList>
    </citation>
    <scope>NUCLEOTIDE SEQUENCE</scope>
    <source>
        <plasmid evidence="2">pRGFK1370</plasmid>
    </source>
</reference>
<evidence type="ECO:0000313" key="2">
    <source>
        <dbReference type="EMBL" id="CRY97096.1"/>
    </source>
</evidence>
<evidence type="ECO:0008006" key="3">
    <source>
        <dbReference type="Google" id="ProtNLM"/>
    </source>
</evidence>
<sequence>MFNYTTGPDLSQPLLDISRTGRIQPWAQHRAETELLAWCYEARGDNQKAKRLRGCSPRLLYSIEQRADGTERLKLRTAWFCRVRLCPVCQWRRSLKIYGQAVQIIRATQQQRPRTAWIMLTLTVRNVDGWDLPAALDDMTAAWHRLLKTKDWQQIALGALRATEVTHNLKPDGSSYDTYHPHYHVLIAVDERYFHSRHYLSREKWAQLWQDCARLEYKPQVWVSRVRGTSEAALAEVAKYATKPAEYIIPDDLDMMQQTIYVLDKALHKRRLMAWSGLLKQVHHDLHLDDAETGDLIHISDDDDTQDGTAVSYTWVPGRKQYYKDLDPAIYIDRGVSICRVMQQKRILQGAQRNT</sequence>
<keyword evidence="2" id="KW-0614">Plasmid</keyword>